<dbReference type="GO" id="GO:0008270">
    <property type="term" value="F:zinc ion binding"/>
    <property type="evidence" value="ECO:0007669"/>
    <property type="project" value="UniProtKB-UniRule"/>
</dbReference>
<evidence type="ECO:0000313" key="5">
    <source>
        <dbReference type="Proteomes" id="UP001069090"/>
    </source>
</evidence>
<dbReference type="GO" id="GO:0006355">
    <property type="term" value="P:regulation of DNA-templated transcription"/>
    <property type="evidence" value="ECO:0007669"/>
    <property type="project" value="InterPro"/>
</dbReference>
<feature type="binding site" evidence="3">
    <location>
        <position position="9"/>
    </location>
    <ligand>
        <name>Zn(2+)</name>
        <dbReference type="ChEBI" id="CHEBI:29105"/>
    </ligand>
</feature>
<feature type="binding site" evidence="3">
    <location>
        <position position="28"/>
    </location>
    <ligand>
        <name>Zn(2+)</name>
        <dbReference type="ChEBI" id="CHEBI:29105"/>
    </ligand>
</feature>
<dbReference type="PANTHER" id="PTHR36150:SF1">
    <property type="entry name" value="DNA GYRASE INHIBITOR YACG"/>
    <property type="match status" value="1"/>
</dbReference>
<keyword evidence="1 3" id="KW-0479">Metal-binding</keyword>
<comment type="caution">
    <text evidence="4">The sequence shown here is derived from an EMBL/GenBank/DDBJ whole genome shotgun (WGS) entry which is preliminary data.</text>
</comment>
<dbReference type="AlphaFoldDB" id="A0A9J6RPS1"/>
<protein>
    <recommendedName>
        <fullName evidence="3">DNA gyrase inhibitor YacG</fullName>
    </recommendedName>
</protein>
<evidence type="ECO:0000256" key="1">
    <source>
        <dbReference type="ARBA" id="ARBA00022723"/>
    </source>
</evidence>
<feature type="binding site" evidence="3">
    <location>
        <position position="12"/>
    </location>
    <ligand>
        <name>Zn(2+)</name>
        <dbReference type="ChEBI" id="CHEBI:29105"/>
    </ligand>
</feature>
<dbReference type="HAMAP" id="MF_00649">
    <property type="entry name" value="DNA_gyrase_inhibitor_YacG"/>
    <property type="match status" value="1"/>
</dbReference>
<evidence type="ECO:0000256" key="2">
    <source>
        <dbReference type="ARBA" id="ARBA00022833"/>
    </source>
</evidence>
<dbReference type="RefSeq" id="WP_258332264.1">
    <property type="nucleotide sequence ID" value="NZ_JAPTGG010000010.1"/>
</dbReference>
<evidence type="ECO:0000256" key="3">
    <source>
        <dbReference type="HAMAP-Rule" id="MF_00649"/>
    </source>
</evidence>
<dbReference type="InterPro" id="IPR013088">
    <property type="entry name" value="Znf_NHR/GATA"/>
</dbReference>
<gene>
    <name evidence="3 4" type="primary">yacG</name>
    <name evidence="4" type="ORF">O0V09_12945</name>
</gene>
<keyword evidence="5" id="KW-1185">Reference proteome</keyword>
<organism evidence="4 5">
    <name type="scientific">Dasania phycosphaerae</name>
    <dbReference type="NCBI Taxonomy" id="2950436"/>
    <lineage>
        <taxon>Bacteria</taxon>
        <taxon>Pseudomonadati</taxon>
        <taxon>Pseudomonadota</taxon>
        <taxon>Gammaproteobacteria</taxon>
        <taxon>Cellvibrionales</taxon>
        <taxon>Spongiibacteraceae</taxon>
        <taxon>Dasania</taxon>
    </lineage>
</organism>
<feature type="binding site" evidence="3">
    <location>
        <position position="32"/>
    </location>
    <ligand>
        <name>Zn(2+)</name>
        <dbReference type="ChEBI" id="CHEBI:29105"/>
    </ligand>
</feature>
<comment type="function">
    <text evidence="3">Inhibits all the catalytic activities of DNA gyrase by preventing its interaction with DNA. Acts by binding directly to the C-terminal domain of GyrB, which probably disrupts DNA binding by the gyrase.</text>
</comment>
<comment type="cofactor">
    <cofactor evidence="3">
        <name>Zn(2+)</name>
        <dbReference type="ChEBI" id="CHEBI:29105"/>
    </cofactor>
    <text evidence="3">Binds 1 zinc ion.</text>
</comment>
<comment type="similarity">
    <text evidence="3">Belongs to the DNA gyrase inhibitor YacG family.</text>
</comment>
<sequence>MTDTLVIECPSCKRKLQWDSNNPYRPFCSQSCKDKDFVAWANEENVIGGNSVYDDLLSGDLPPQE</sequence>
<dbReference type="Pfam" id="PF03884">
    <property type="entry name" value="YacG"/>
    <property type="match status" value="1"/>
</dbReference>
<keyword evidence="2 3" id="KW-0862">Zinc</keyword>
<dbReference type="SUPFAM" id="SSF57716">
    <property type="entry name" value="Glucocorticoid receptor-like (DNA-binding domain)"/>
    <property type="match status" value="1"/>
</dbReference>
<accession>A0A9J6RPS1</accession>
<dbReference type="InterPro" id="IPR005584">
    <property type="entry name" value="DNA_gyrase_inhibitor_YacG"/>
</dbReference>
<proteinExistence type="inferred from homology"/>
<dbReference type="PANTHER" id="PTHR36150">
    <property type="entry name" value="DNA GYRASE INHIBITOR YACG"/>
    <property type="match status" value="1"/>
</dbReference>
<dbReference type="Gene3D" id="3.30.50.10">
    <property type="entry name" value="Erythroid Transcription Factor GATA-1, subunit A"/>
    <property type="match status" value="1"/>
</dbReference>
<dbReference type="Proteomes" id="UP001069090">
    <property type="component" value="Unassembled WGS sequence"/>
</dbReference>
<comment type="subunit">
    <text evidence="3">Interacts with GyrB.</text>
</comment>
<dbReference type="GO" id="GO:0008657">
    <property type="term" value="F:DNA topoisomerase type II (double strand cut, ATP-hydrolyzing) inhibitor activity"/>
    <property type="evidence" value="ECO:0007669"/>
    <property type="project" value="UniProtKB-UniRule"/>
</dbReference>
<name>A0A9J6RPS1_9GAMM</name>
<evidence type="ECO:0000313" key="4">
    <source>
        <dbReference type="EMBL" id="MCZ0866111.1"/>
    </source>
</evidence>
<reference evidence="4 5" key="1">
    <citation type="submission" date="2022-12" db="EMBL/GenBank/DDBJ databases">
        <title>Dasania phycosphaerae sp. nov., isolated from particulate material of the south coast of Korea.</title>
        <authorList>
            <person name="Jiang Y."/>
        </authorList>
    </citation>
    <scope>NUCLEOTIDE SEQUENCE [LARGE SCALE GENOMIC DNA]</scope>
    <source>
        <strain evidence="4 5">GY-19</strain>
    </source>
</reference>
<dbReference type="EMBL" id="JAPTGG010000010">
    <property type="protein sequence ID" value="MCZ0866111.1"/>
    <property type="molecule type" value="Genomic_DNA"/>
</dbReference>